<evidence type="ECO:0000313" key="3">
    <source>
        <dbReference type="EMBL" id="AEO68487.1"/>
    </source>
</evidence>
<protein>
    <recommendedName>
        <fullName evidence="5">Mitochondrial inner membrane protein 1</fullName>
    </recommendedName>
</protein>
<sequence length="349" mass="39017">MSTKRPLQPNKIDREFEKEVGQRKLEARPEEVTTSSSVRRVLEGSQAPPDENPDVMVGIKSELNTVKETFALATVPREAYALGLAGTLPYLGTSLSTLWLAWSLNTEWPTRSIFLNSFLFSHDSATHWLQILEPLQIGYGAVIISFLGAIHWGLEFGEKQPNHSRTRFRYGAGVLAPAMAWPTIFMPTPWALTTQFAAFSALYFADSRATARGWAPTWYGTYRFVLTAVVGVALLISLVGRAKVGEGHIRLSTGELAERIKGGPGSGDGYRNWAKEEEEERKRIQEEKKKEEKKRKEAEKKAKEEEQKKKRAEKEIAEGSKSKQDSGNRDEGTDEQGKKEETGGKEGKD</sequence>
<name>G2R6K6_THETT</name>
<dbReference type="eggNOG" id="ENOG502RY8Z">
    <property type="taxonomic scope" value="Eukaryota"/>
</dbReference>
<feature type="transmembrane region" description="Helical" evidence="2">
    <location>
        <begin position="79"/>
        <end position="102"/>
    </location>
</feature>
<accession>G2R6K6</accession>
<feature type="transmembrane region" description="Helical" evidence="2">
    <location>
        <begin position="222"/>
        <end position="240"/>
    </location>
</feature>
<gene>
    <name evidence="3" type="ORF">THITE_128049</name>
</gene>
<proteinExistence type="predicted"/>
<dbReference type="GeneID" id="11518840"/>
<dbReference type="HOGENOM" id="CLU_045137_0_0_1"/>
<keyword evidence="2" id="KW-0472">Membrane</keyword>
<feature type="region of interest" description="Disordered" evidence="1">
    <location>
        <begin position="258"/>
        <end position="349"/>
    </location>
</feature>
<organism evidence="3 4">
    <name type="scientific">Thermothielavioides terrestris (strain ATCC 38088 / NRRL 8126)</name>
    <name type="common">Thielavia terrestris</name>
    <dbReference type="NCBI Taxonomy" id="578455"/>
    <lineage>
        <taxon>Eukaryota</taxon>
        <taxon>Fungi</taxon>
        <taxon>Dikarya</taxon>
        <taxon>Ascomycota</taxon>
        <taxon>Pezizomycotina</taxon>
        <taxon>Sordariomycetes</taxon>
        <taxon>Sordariomycetidae</taxon>
        <taxon>Sordariales</taxon>
        <taxon>Chaetomiaceae</taxon>
        <taxon>Thermothielavioides</taxon>
        <taxon>Thermothielavioides terrestris</taxon>
    </lineage>
</organism>
<feature type="compositionally biased region" description="Basic and acidic residues" evidence="1">
    <location>
        <begin position="11"/>
        <end position="31"/>
    </location>
</feature>
<dbReference type="PANTHER" id="PTHR15887:SF1">
    <property type="entry name" value="TRANSMEMBRANE PROTEIN 69"/>
    <property type="match status" value="1"/>
</dbReference>
<keyword evidence="2" id="KW-0812">Transmembrane</keyword>
<dbReference type="RefSeq" id="XP_003654823.1">
    <property type="nucleotide sequence ID" value="XM_003654775.1"/>
</dbReference>
<feature type="transmembrane region" description="Helical" evidence="2">
    <location>
        <begin position="168"/>
        <end position="186"/>
    </location>
</feature>
<dbReference type="Proteomes" id="UP000008181">
    <property type="component" value="Chromosome 3"/>
</dbReference>
<feature type="transmembrane region" description="Helical" evidence="2">
    <location>
        <begin position="137"/>
        <end position="156"/>
    </location>
</feature>
<dbReference type="EMBL" id="CP003011">
    <property type="protein sequence ID" value="AEO68487.1"/>
    <property type="molecule type" value="Genomic_DNA"/>
</dbReference>
<dbReference type="AlphaFoldDB" id="G2R6K6"/>
<dbReference type="KEGG" id="ttt:THITE_128049"/>
<dbReference type="PANTHER" id="PTHR15887">
    <property type="entry name" value="TRANSMEMBRANE PROTEIN 69"/>
    <property type="match status" value="1"/>
</dbReference>
<dbReference type="OrthoDB" id="194289at2759"/>
<reference evidence="3 4" key="1">
    <citation type="journal article" date="2011" name="Nat. Biotechnol.">
        <title>Comparative genomic analysis of the thermophilic biomass-degrading fungi Myceliophthora thermophila and Thielavia terrestris.</title>
        <authorList>
            <person name="Berka R.M."/>
            <person name="Grigoriev I.V."/>
            <person name="Otillar R."/>
            <person name="Salamov A."/>
            <person name="Grimwood J."/>
            <person name="Reid I."/>
            <person name="Ishmael N."/>
            <person name="John T."/>
            <person name="Darmond C."/>
            <person name="Moisan M.-C."/>
            <person name="Henrissat B."/>
            <person name="Coutinho P.M."/>
            <person name="Lombard V."/>
            <person name="Natvig D.O."/>
            <person name="Lindquist E."/>
            <person name="Schmutz J."/>
            <person name="Lucas S."/>
            <person name="Harris P."/>
            <person name="Powlowski J."/>
            <person name="Bellemare A."/>
            <person name="Taylor D."/>
            <person name="Butler G."/>
            <person name="de Vries R.P."/>
            <person name="Allijn I.E."/>
            <person name="van den Brink J."/>
            <person name="Ushinsky S."/>
            <person name="Storms R."/>
            <person name="Powell A.J."/>
            <person name="Paulsen I.T."/>
            <person name="Elbourne L.D.H."/>
            <person name="Baker S.E."/>
            <person name="Magnuson J."/>
            <person name="LaBoissiere S."/>
            <person name="Clutterbuck A.J."/>
            <person name="Martinez D."/>
            <person name="Wogulis M."/>
            <person name="de Leon A.L."/>
            <person name="Rey M.W."/>
            <person name="Tsang A."/>
        </authorList>
    </citation>
    <scope>NUCLEOTIDE SEQUENCE [LARGE SCALE GENOMIC DNA]</scope>
    <source>
        <strain evidence="4">ATCC 38088 / NRRL 8126</strain>
    </source>
</reference>
<dbReference type="InterPro" id="IPR021836">
    <property type="entry name" value="DUF3429"/>
</dbReference>
<evidence type="ECO:0000256" key="2">
    <source>
        <dbReference type="SAM" id="Phobius"/>
    </source>
</evidence>
<feature type="compositionally biased region" description="Basic and acidic residues" evidence="1">
    <location>
        <begin position="280"/>
        <end position="349"/>
    </location>
</feature>
<keyword evidence="2" id="KW-1133">Transmembrane helix</keyword>
<evidence type="ECO:0008006" key="5">
    <source>
        <dbReference type="Google" id="ProtNLM"/>
    </source>
</evidence>
<evidence type="ECO:0000313" key="4">
    <source>
        <dbReference type="Proteomes" id="UP000008181"/>
    </source>
</evidence>
<dbReference type="STRING" id="578455.G2R6K6"/>
<dbReference type="Pfam" id="PF11911">
    <property type="entry name" value="DUF3429"/>
    <property type="match status" value="1"/>
</dbReference>
<keyword evidence="4" id="KW-1185">Reference proteome</keyword>
<feature type="region of interest" description="Disordered" evidence="1">
    <location>
        <begin position="1"/>
        <end position="53"/>
    </location>
</feature>
<evidence type="ECO:0000256" key="1">
    <source>
        <dbReference type="SAM" id="MobiDB-lite"/>
    </source>
</evidence>